<dbReference type="InterPro" id="IPR035996">
    <property type="entry name" value="4pyrrol_Methylase_sf"/>
</dbReference>
<dbReference type="Pfam" id="PF00590">
    <property type="entry name" value="TP_methylase"/>
    <property type="match status" value="1"/>
</dbReference>
<dbReference type="CDD" id="cd19916">
    <property type="entry name" value="OphMA_like"/>
    <property type="match status" value="1"/>
</dbReference>
<gene>
    <name evidence="2" type="ORF">SAMN06296416_101368</name>
</gene>
<dbReference type="GO" id="GO:0008168">
    <property type="term" value="F:methyltransferase activity"/>
    <property type="evidence" value="ECO:0007669"/>
    <property type="project" value="UniProtKB-KW"/>
</dbReference>
<dbReference type="InterPro" id="IPR014777">
    <property type="entry name" value="4pyrrole_Mease_sub1"/>
</dbReference>
<accession>A0A286CX15</accession>
<reference evidence="2 3" key="1">
    <citation type="submission" date="2017-09" db="EMBL/GenBank/DDBJ databases">
        <authorList>
            <person name="Ehlers B."/>
            <person name="Leendertz F.H."/>
        </authorList>
    </citation>
    <scope>NUCLEOTIDE SEQUENCE [LARGE SCALE GENOMIC DNA]</scope>
    <source>
        <strain evidence="2 3">CGMCC 1.10978</strain>
    </source>
</reference>
<dbReference type="OrthoDB" id="1459304at2"/>
<dbReference type="EMBL" id="OCND01000001">
    <property type="protein sequence ID" value="SOD50937.1"/>
    <property type="molecule type" value="Genomic_DNA"/>
</dbReference>
<organism evidence="2 3">
    <name type="scientific">Pseudoxanthomonas wuyuanensis</name>
    <dbReference type="NCBI Taxonomy" id="1073196"/>
    <lineage>
        <taxon>Bacteria</taxon>
        <taxon>Pseudomonadati</taxon>
        <taxon>Pseudomonadota</taxon>
        <taxon>Gammaproteobacteria</taxon>
        <taxon>Lysobacterales</taxon>
        <taxon>Lysobacteraceae</taxon>
        <taxon>Pseudoxanthomonas</taxon>
    </lineage>
</organism>
<proteinExistence type="predicted"/>
<keyword evidence="2" id="KW-0808">Transferase</keyword>
<dbReference type="Gene3D" id="3.40.1010.10">
    <property type="entry name" value="Cobalt-precorrin-4 Transmethylase, Domain 1"/>
    <property type="match status" value="1"/>
</dbReference>
<dbReference type="GO" id="GO:0032259">
    <property type="term" value="P:methylation"/>
    <property type="evidence" value="ECO:0007669"/>
    <property type="project" value="UniProtKB-KW"/>
</dbReference>
<dbReference type="RefSeq" id="WP_097120163.1">
    <property type="nucleotide sequence ID" value="NZ_OCND01000001.1"/>
</dbReference>
<dbReference type="AlphaFoldDB" id="A0A286CX15"/>
<evidence type="ECO:0000313" key="2">
    <source>
        <dbReference type="EMBL" id="SOD50937.1"/>
    </source>
</evidence>
<keyword evidence="3" id="KW-1185">Reference proteome</keyword>
<keyword evidence="2" id="KW-0489">Methyltransferase</keyword>
<feature type="domain" description="Tetrapyrrole methylase" evidence="1">
    <location>
        <begin position="7"/>
        <end position="212"/>
    </location>
</feature>
<sequence length="265" mass="29391">MIKQGSLACVGLGMTLGAHLGPRARSCIEQADVVFVAASDPLVELWVQGMNRDVRSLQGFYADGKSRHRSYREMVDAIMCEVRSGRDVCGAFYGHPGVFAMVPHMAIASAREDGYQAFMEAAVSAEDCLYADLAIDPGSVGCQHYEASQFMFYRRRIEPSAYLMLWQIGVAGDRTFSVATTGTGYRQVLLEILAEDYPMEHEVIAYEAATLPISRPRKEHMALSGLITARLNPETTLVIPPARRPERNNEVIRRIEEIEQAMLVA</sequence>
<dbReference type="InterPro" id="IPR000878">
    <property type="entry name" value="4pyrrol_Mease"/>
</dbReference>
<evidence type="ECO:0000259" key="1">
    <source>
        <dbReference type="Pfam" id="PF00590"/>
    </source>
</evidence>
<name>A0A286CX15_9GAMM</name>
<dbReference type="Proteomes" id="UP000219374">
    <property type="component" value="Unassembled WGS sequence"/>
</dbReference>
<dbReference type="SUPFAM" id="SSF53790">
    <property type="entry name" value="Tetrapyrrole methylase"/>
    <property type="match status" value="1"/>
</dbReference>
<evidence type="ECO:0000313" key="3">
    <source>
        <dbReference type="Proteomes" id="UP000219374"/>
    </source>
</evidence>
<protein>
    <submittedName>
        <fullName evidence="2">Tetrapyrrole (Corrin/Porphyrin) Methylases</fullName>
    </submittedName>
</protein>